<dbReference type="GO" id="GO:0005654">
    <property type="term" value="C:nucleoplasm"/>
    <property type="evidence" value="ECO:0007669"/>
    <property type="project" value="TreeGrafter"/>
</dbReference>
<dbReference type="PANTHER" id="PTHR11106:SF27">
    <property type="entry name" value="MACRO DOMAIN-CONTAINING PROTEIN"/>
    <property type="match status" value="1"/>
</dbReference>
<dbReference type="PROSITE" id="PS51154">
    <property type="entry name" value="MACRO"/>
    <property type="match status" value="1"/>
</dbReference>
<dbReference type="InterPro" id="IPR043472">
    <property type="entry name" value="Macro_dom-like"/>
</dbReference>
<dbReference type="PANTHER" id="PTHR11106">
    <property type="entry name" value="GANGLIOSIDE INDUCED DIFFERENTIATION ASSOCIATED PROTEIN 2-RELATED"/>
    <property type="match status" value="1"/>
</dbReference>
<dbReference type="CDD" id="cd02908">
    <property type="entry name" value="Macro_OAADPr_deacetylase"/>
    <property type="match status" value="1"/>
</dbReference>
<evidence type="ECO:0000259" key="1">
    <source>
        <dbReference type="PROSITE" id="PS51154"/>
    </source>
</evidence>
<dbReference type="GO" id="GO:0140291">
    <property type="term" value="P:peptidyl-glutamate ADP-deribosylation"/>
    <property type="evidence" value="ECO:0007669"/>
    <property type="project" value="TreeGrafter"/>
</dbReference>
<keyword evidence="3" id="KW-1185">Reference proteome</keyword>
<dbReference type="GO" id="GO:0006974">
    <property type="term" value="P:DNA damage response"/>
    <property type="evidence" value="ECO:0007669"/>
    <property type="project" value="TreeGrafter"/>
</dbReference>
<dbReference type="OrthoDB" id="6133115at2759"/>
<dbReference type="SUPFAM" id="SSF52949">
    <property type="entry name" value="Macro domain-like"/>
    <property type="match status" value="1"/>
</dbReference>
<dbReference type="GO" id="GO:0042278">
    <property type="term" value="P:purine nucleoside metabolic process"/>
    <property type="evidence" value="ECO:0007669"/>
    <property type="project" value="TreeGrafter"/>
</dbReference>
<dbReference type="GO" id="GO:0140293">
    <property type="term" value="F:ADP-ribosylglutamate hydrolase activity"/>
    <property type="evidence" value="ECO:0007669"/>
    <property type="project" value="TreeGrafter"/>
</dbReference>
<proteinExistence type="predicted"/>
<sequence>MGWQDVKEKFLSLSGEQKSPNCETLENIPTWKTYASIKKATLPAKKQTLSDIVIDNSKNEILAEKISIYIGDITHLEVDAIVNAANKSLLGGGGVDGAIHRGAGKYLLAECKTLGGCETGEAKITGSYQLPSKYIIHTVGPVGEKPGYLRNCYENSLKLALENNLRSIAFPCISTGIYHYPNEAAAHIAAGVVRKKLEEHADKFDRVIFCLFLDIDTNIYESILQSYFPLK</sequence>
<dbReference type="InterPro" id="IPR002589">
    <property type="entry name" value="Macro_dom"/>
</dbReference>
<dbReference type="SMART" id="SM00506">
    <property type="entry name" value="A1pp"/>
    <property type="match status" value="1"/>
</dbReference>
<evidence type="ECO:0000313" key="2">
    <source>
        <dbReference type="EMBL" id="KAF7274151.1"/>
    </source>
</evidence>
<dbReference type="EMBL" id="JAACXV010013053">
    <property type="protein sequence ID" value="KAF7274151.1"/>
    <property type="molecule type" value="Genomic_DNA"/>
</dbReference>
<accession>A0A834M6W1</accession>
<dbReference type="Proteomes" id="UP000625711">
    <property type="component" value="Unassembled WGS sequence"/>
</dbReference>
<name>A0A834M6W1_RHYFE</name>
<organism evidence="2 3">
    <name type="scientific">Rhynchophorus ferrugineus</name>
    <name type="common">Red palm weevil</name>
    <name type="synonym">Curculio ferrugineus</name>
    <dbReference type="NCBI Taxonomy" id="354439"/>
    <lineage>
        <taxon>Eukaryota</taxon>
        <taxon>Metazoa</taxon>
        <taxon>Ecdysozoa</taxon>
        <taxon>Arthropoda</taxon>
        <taxon>Hexapoda</taxon>
        <taxon>Insecta</taxon>
        <taxon>Pterygota</taxon>
        <taxon>Neoptera</taxon>
        <taxon>Endopterygota</taxon>
        <taxon>Coleoptera</taxon>
        <taxon>Polyphaga</taxon>
        <taxon>Cucujiformia</taxon>
        <taxon>Curculionidae</taxon>
        <taxon>Dryophthorinae</taxon>
        <taxon>Rhynchophorus</taxon>
    </lineage>
</organism>
<protein>
    <recommendedName>
        <fullName evidence="1">Macro domain-containing protein</fullName>
    </recommendedName>
</protein>
<dbReference type="AlphaFoldDB" id="A0A834M6W1"/>
<gene>
    <name evidence="2" type="ORF">GWI33_013175</name>
</gene>
<evidence type="ECO:0000313" key="3">
    <source>
        <dbReference type="Proteomes" id="UP000625711"/>
    </source>
</evidence>
<dbReference type="Pfam" id="PF01661">
    <property type="entry name" value="Macro"/>
    <property type="match status" value="1"/>
</dbReference>
<reference evidence="2" key="1">
    <citation type="submission" date="2020-08" db="EMBL/GenBank/DDBJ databases">
        <title>Genome sequencing and assembly of the red palm weevil Rhynchophorus ferrugineus.</title>
        <authorList>
            <person name="Dias G.B."/>
            <person name="Bergman C.M."/>
            <person name="Manee M."/>
        </authorList>
    </citation>
    <scope>NUCLEOTIDE SEQUENCE</scope>
    <source>
        <strain evidence="2">AA-2017</strain>
        <tissue evidence="2">Whole larva</tissue>
    </source>
</reference>
<dbReference type="Gene3D" id="3.40.220.10">
    <property type="entry name" value="Leucine Aminopeptidase, subunit E, domain 1"/>
    <property type="match status" value="1"/>
</dbReference>
<feature type="domain" description="Macro" evidence="1">
    <location>
        <begin position="53"/>
        <end position="228"/>
    </location>
</feature>
<comment type="caution">
    <text evidence="2">The sequence shown here is derived from an EMBL/GenBank/DDBJ whole genome shotgun (WGS) entry which is preliminary data.</text>
</comment>